<dbReference type="PANTHER" id="PTHR43885">
    <property type="entry name" value="HALOACID DEHALOGENASE-LIKE HYDROLASE"/>
    <property type="match status" value="1"/>
</dbReference>
<name>A0A366QX30_9HYPO</name>
<dbReference type="Gene3D" id="3.40.50.1000">
    <property type="entry name" value="HAD superfamily/HAD-like"/>
    <property type="match status" value="1"/>
</dbReference>
<dbReference type="Pfam" id="PF00702">
    <property type="entry name" value="Hydrolase"/>
    <property type="match status" value="1"/>
</dbReference>
<dbReference type="RefSeq" id="XP_031011935.1">
    <property type="nucleotide sequence ID" value="XM_031164039.1"/>
</dbReference>
<dbReference type="CDD" id="cd01427">
    <property type="entry name" value="HAD_like"/>
    <property type="match status" value="1"/>
</dbReference>
<dbReference type="InterPro" id="IPR006439">
    <property type="entry name" value="HAD-SF_hydro_IA"/>
</dbReference>
<accession>A0A366QX30</accession>
<dbReference type="OrthoDB" id="426235at2759"/>
<dbReference type="GeneID" id="41999335"/>
<comment type="caution">
    <text evidence="1">The sequence shown here is derived from an EMBL/GenBank/DDBJ whole genome shotgun (WGS) entry which is preliminary data.</text>
</comment>
<dbReference type="GO" id="GO:0016791">
    <property type="term" value="F:phosphatase activity"/>
    <property type="evidence" value="ECO:0007669"/>
    <property type="project" value="UniProtKB-ARBA"/>
</dbReference>
<proteinExistence type="predicted"/>
<dbReference type="Gene3D" id="1.10.260.80">
    <property type="match status" value="1"/>
</dbReference>
<dbReference type="Proteomes" id="UP000253153">
    <property type="component" value="Unassembled WGS sequence"/>
</dbReference>
<evidence type="ECO:0000313" key="2">
    <source>
        <dbReference type="Proteomes" id="UP000253153"/>
    </source>
</evidence>
<dbReference type="PANTHER" id="PTHR43885:SF1">
    <property type="entry name" value="SUPERFAMILY HYDROLASE, PUTATIVE (AFU_ORTHOLOGUE AFUA_4G13290)-RELATED"/>
    <property type="match status" value="1"/>
</dbReference>
<dbReference type="SFLD" id="SFLDS00003">
    <property type="entry name" value="Haloacid_Dehalogenase"/>
    <property type="match status" value="1"/>
</dbReference>
<organism evidence="1 2">
    <name type="scientific">Fusarium coffeatum</name>
    <dbReference type="NCBI Taxonomy" id="231269"/>
    <lineage>
        <taxon>Eukaryota</taxon>
        <taxon>Fungi</taxon>
        <taxon>Dikarya</taxon>
        <taxon>Ascomycota</taxon>
        <taxon>Pezizomycotina</taxon>
        <taxon>Sordariomycetes</taxon>
        <taxon>Hypocreomycetidae</taxon>
        <taxon>Hypocreales</taxon>
        <taxon>Nectriaceae</taxon>
        <taxon>Fusarium</taxon>
        <taxon>Fusarium incarnatum-equiseti species complex</taxon>
    </lineage>
</organism>
<reference evidence="1 2" key="1">
    <citation type="submission" date="2018-06" db="EMBL/GenBank/DDBJ databases">
        <title>Fusarium incarnatum-equiseti species complex species 28.</title>
        <authorList>
            <person name="Gardiner D.M."/>
        </authorList>
    </citation>
    <scope>NUCLEOTIDE SEQUENCE [LARGE SCALE GENOMIC DNA]</scope>
    <source>
        <strain evidence="1 2">FIESC_28</strain>
    </source>
</reference>
<dbReference type="AlphaFoldDB" id="A0A366QX30"/>
<dbReference type="InterPro" id="IPR036412">
    <property type="entry name" value="HAD-like_sf"/>
</dbReference>
<protein>
    <recommendedName>
        <fullName evidence="3">HAD-like protein</fullName>
    </recommendedName>
</protein>
<dbReference type="SUPFAM" id="SSF56784">
    <property type="entry name" value="HAD-like"/>
    <property type="match status" value="1"/>
</dbReference>
<keyword evidence="2" id="KW-1185">Reference proteome</keyword>
<dbReference type="EMBL" id="QKXC01000265">
    <property type="protein sequence ID" value="RBR09454.1"/>
    <property type="molecule type" value="Genomic_DNA"/>
</dbReference>
<sequence length="448" mass="49229">MDHPKLNPDAAPVRFPDCCLALSTKLLDILSDIFSRTTTSKDKDKPTVLSVGSGSGLLEALLLYQQDNSDTGITSCTCNVGGVEVQQAGKDAVNKYLPEQAIYTVRGSWDVVSRLQDPDVTSLMFVYPRQPGLLIDYMKAIAREGLNVQVIVWLGPMADWEVFESCFHGQFAAVEKRQGAEAGLDEYEMMALYLHTSAHPQLSPMLRRVVSIMTSSSPKRFIPLKKGSHKLPNGTPSLRGVVFDMDGTLCEPQTYMFKEMRDVLGINKTTDILEHVDTLPKSEQTGALESIRNIERQAMETQTPQPGLMTLMAYLDANAIPKAICTRNFDVPVQNLMEKFLEGSRFHPIVTRDFRPPKPDPAGILHIAKDWGLKDEAGEGDASGLIMVGDSIDDMTAGRRAGAATVLLINDVNRPLAEHAHTDLVITTLDELVGILEDGFVGREVSSE</sequence>
<dbReference type="SFLD" id="SFLDG01129">
    <property type="entry name" value="C1.5:_HAD__Beta-PGM__Phosphata"/>
    <property type="match status" value="1"/>
</dbReference>
<evidence type="ECO:0008006" key="3">
    <source>
        <dbReference type="Google" id="ProtNLM"/>
    </source>
</evidence>
<gene>
    <name evidence="1" type="ORF">FIESC28_09904</name>
</gene>
<dbReference type="NCBIfam" id="TIGR01549">
    <property type="entry name" value="HAD-SF-IA-v1"/>
    <property type="match status" value="1"/>
</dbReference>
<dbReference type="InterPro" id="IPR023214">
    <property type="entry name" value="HAD_sf"/>
</dbReference>
<evidence type="ECO:0000313" key="1">
    <source>
        <dbReference type="EMBL" id="RBR09454.1"/>
    </source>
</evidence>